<dbReference type="InParanoid" id="A0A0D1E4F7"/>
<dbReference type="eggNOG" id="ENOG502QWH3">
    <property type="taxonomic scope" value="Eukaryota"/>
</dbReference>
<evidence type="ECO:0000256" key="2">
    <source>
        <dbReference type="SAM" id="Phobius"/>
    </source>
</evidence>
<feature type="chain" id="PRO_5002245188" evidence="3">
    <location>
        <begin position="23"/>
        <end position="673"/>
    </location>
</feature>
<protein>
    <submittedName>
        <fullName evidence="4">Uncharacterized protein</fullName>
    </submittedName>
</protein>
<keyword evidence="3" id="KW-0732">Signal</keyword>
<gene>
    <name evidence="4" type="ORF">UMAG_10565</name>
</gene>
<feature type="region of interest" description="Disordered" evidence="1">
    <location>
        <begin position="475"/>
        <end position="509"/>
    </location>
</feature>
<evidence type="ECO:0000313" key="4">
    <source>
        <dbReference type="EMBL" id="KIS70949.1"/>
    </source>
</evidence>
<keyword evidence="2" id="KW-1133">Transmembrane helix</keyword>
<feature type="region of interest" description="Disordered" evidence="1">
    <location>
        <begin position="78"/>
        <end position="97"/>
    </location>
</feature>
<dbReference type="AlphaFoldDB" id="A0A0D1E4F7"/>
<feature type="compositionally biased region" description="Pro residues" evidence="1">
    <location>
        <begin position="663"/>
        <end position="673"/>
    </location>
</feature>
<feature type="signal peptide" evidence="3">
    <location>
        <begin position="1"/>
        <end position="22"/>
    </location>
</feature>
<evidence type="ECO:0000256" key="3">
    <source>
        <dbReference type="SAM" id="SignalP"/>
    </source>
</evidence>
<feature type="region of interest" description="Disordered" evidence="1">
    <location>
        <begin position="535"/>
        <end position="673"/>
    </location>
</feature>
<dbReference type="EMBL" id="CM003141">
    <property type="protein sequence ID" value="KIS70949.1"/>
    <property type="molecule type" value="Genomic_DNA"/>
</dbReference>
<feature type="compositionally biased region" description="Low complexity" evidence="1">
    <location>
        <begin position="538"/>
        <end position="567"/>
    </location>
</feature>
<dbReference type="OrthoDB" id="2555569at2759"/>
<dbReference type="KEGG" id="uma:UMAG_10565"/>
<accession>A0A0D1E4F7</accession>
<dbReference type="GeneID" id="23566578"/>
<feature type="transmembrane region" description="Helical" evidence="2">
    <location>
        <begin position="210"/>
        <end position="237"/>
    </location>
</feature>
<keyword evidence="2" id="KW-0472">Membrane</keyword>
<feature type="compositionally biased region" description="Basic residues" evidence="1">
    <location>
        <begin position="609"/>
        <end position="619"/>
    </location>
</feature>
<sequence>MLAKWIVAFLAVVSVGSEVGYASKVGGRTVEGNGKQRDLFDQMIHSLAGKYMPGLNGGETTGWQWTVHPLPRKRQLSLSPSLFGGNGGDGEDTGSGNALPASILAAVASPSAAASSGGSASASVTGSSDRSTSASPSATNSPTSSVVASTATTPTSSAIPLSRLITSNIPASSTVSTNTGTSTSSSSTTATPTNKDNVTSASLMSPKNKLFPLVVAGLAAAGLVALMLLIAIARCVAHDQLRRDNLRKTYSFDGDCEPKKPDRFTTAPALGAARSVRRALTKKKLGSFARRTQDGSVLIEVGDEVFAVPPHLADSYRERILSEKRSRSDLTSVSDESMGLFGVKPKYLNDGGPDGDEQEARAKYDRMLEEGVENGGVKRGLSQRLGDRLRSLRRAATAQVEEASGGVMERDAYSFATGDQQRGAVRQTDLASRNPVVTSGSTGWHISQRQSSAGIAGIGMANGAAEESAFGTVQVYSRGPAPPRPPVLTRAPPKTTSTSALKNPARRGAPKLELSVLTEKLADLEKQTLASSRLPAEASLTHSSGASAGTAGTFGSTASSTTSGHASESLPGAFPQRTKSLHRAKSVKPPILDSRLGSYRHRSPDAHPRSKSTHNRAQRHTNSVPLASPTRFTHEKQPRLVVHPQKPQPAQSPSSSSSSFRPLPVPPPFTLPK</sequence>
<keyword evidence="5" id="KW-1185">Reference proteome</keyword>
<dbReference type="Proteomes" id="UP000000561">
    <property type="component" value="Chromosome 2"/>
</dbReference>
<reference evidence="4 5" key="1">
    <citation type="journal article" date="2006" name="Nature">
        <title>Insights from the genome of the biotrophic fungal plant pathogen Ustilago maydis.</title>
        <authorList>
            <person name="Kamper J."/>
            <person name="Kahmann R."/>
            <person name="Bolker M."/>
            <person name="Ma L.J."/>
            <person name="Brefort T."/>
            <person name="Saville B.J."/>
            <person name="Banuett F."/>
            <person name="Kronstad J.W."/>
            <person name="Gold S.E."/>
            <person name="Muller O."/>
            <person name="Perlin M.H."/>
            <person name="Wosten H.A."/>
            <person name="de Vries R."/>
            <person name="Ruiz-Herrera J."/>
            <person name="Reynaga-Pena C.G."/>
            <person name="Snetselaar K."/>
            <person name="McCann M."/>
            <person name="Perez-Martin J."/>
            <person name="Feldbrugge M."/>
            <person name="Basse C.W."/>
            <person name="Steinberg G."/>
            <person name="Ibeas J.I."/>
            <person name="Holloman W."/>
            <person name="Guzman P."/>
            <person name="Farman M."/>
            <person name="Stajich J.E."/>
            <person name="Sentandreu R."/>
            <person name="Gonzalez-Prieto J.M."/>
            <person name="Kennell J.C."/>
            <person name="Molina L."/>
            <person name="Schirawski J."/>
            <person name="Mendoza-Mendoza A."/>
            <person name="Greilinger D."/>
            <person name="Munch K."/>
            <person name="Rossel N."/>
            <person name="Scherer M."/>
            <person name="Vranes M."/>
            <person name="Ladendorf O."/>
            <person name="Vincon V."/>
            <person name="Fuchs U."/>
            <person name="Sandrock B."/>
            <person name="Meng S."/>
            <person name="Ho E.C."/>
            <person name="Cahill M.J."/>
            <person name="Boyce K.J."/>
            <person name="Klose J."/>
            <person name="Klosterman S.J."/>
            <person name="Deelstra H.J."/>
            <person name="Ortiz-Castellanos L."/>
            <person name="Li W."/>
            <person name="Sanchez-Alonso P."/>
            <person name="Schreier P.H."/>
            <person name="Hauser-Hahn I."/>
            <person name="Vaupel M."/>
            <person name="Koopmann E."/>
            <person name="Friedrich G."/>
            <person name="Voss H."/>
            <person name="Schluter T."/>
            <person name="Margolis J."/>
            <person name="Platt D."/>
            <person name="Swimmer C."/>
            <person name="Gnirke A."/>
            <person name="Chen F."/>
            <person name="Vysotskaia V."/>
            <person name="Mannhaupt G."/>
            <person name="Guldener U."/>
            <person name="Munsterkotter M."/>
            <person name="Haase D."/>
            <person name="Oesterheld M."/>
            <person name="Mewes H.W."/>
            <person name="Mauceli E.W."/>
            <person name="DeCaprio D."/>
            <person name="Wade C.M."/>
            <person name="Butler J."/>
            <person name="Young S."/>
            <person name="Jaffe D.B."/>
            <person name="Calvo S."/>
            <person name="Nusbaum C."/>
            <person name="Galagan J."/>
            <person name="Birren B.W."/>
        </authorList>
    </citation>
    <scope>NUCLEOTIDE SEQUENCE [LARGE SCALE GENOMIC DNA]</scope>
    <source>
        <strain evidence="5">DSM 14603 / FGSC 9021 / UM521</strain>
    </source>
</reference>
<feature type="region of interest" description="Disordered" evidence="1">
    <location>
        <begin position="171"/>
        <end position="202"/>
    </location>
</feature>
<evidence type="ECO:0000256" key="1">
    <source>
        <dbReference type="SAM" id="MobiDB-lite"/>
    </source>
</evidence>
<keyword evidence="2" id="KW-0812">Transmembrane</keyword>
<dbReference type="RefSeq" id="XP_011387332.1">
    <property type="nucleotide sequence ID" value="XM_011389030.1"/>
</dbReference>
<feature type="compositionally biased region" description="Low complexity" evidence="1">
    <location>
        <begin position="172"/>
        <end position="193"/>
    </location>
</feature>
<dbReference type="VEuPathDB" id="FungiDB:UMAG_10565"/>
<proteinExistence type="predicted"/>
<feature type="region of interest" description="Disordered" evidence="1">
    <location>
        <begin position="115"/>
        <end position="152"/>
    </location>
</feature>
<name>A0A0D1E4F7_MYCMD</name>
<evidence type="ECO:0000313" key="5">
    <source>
        <dbReference type="Proteomes" id="UP000000561"/>
    </source>
</evidence>
<feature type="compositionally biased region" description="Low complexity" evidence="1">
    <location>
        <begin position="644"/>
        <end position="662"/>
    </location>
</feature>
<organism evidence="4 5">
    <name type="scientific">Mycosarcoma maydis</name>
    <name type="common">Corn smut fungus</name>
    <name type="synonym">Ustilago maydis</name>
    <dbReference type="NCBI Taxonomy" id="5270"/>
    <lineage>
        <taxon>Eukaryota</taxon>
        <taxon>Fungi</taxon>
        <taxon>Dikarya</taxon>
        <taxon>Basidiomycota</taxon>
        <taxon>Ustilaginomycotina</taxon>
        <taxon>Ustilaginomycetes</taxon>
        <taxon>Ustilaginales</taxon>
        <taxon>Ustilaginaceae</taxon>
        <taxon>Mycosarcoma</taxon>
    </lineage>
</organism>